<proteinExistence type="predicted"/>
<dbReference type="EMBL" id="QXGH01000010">
    <property type="protein sequence ID" value="RHW28355.1"/>
    <property type="molecule type" value="Genomic_DNA"/>
</dbReference>
<keyword evidence="3" id="KW-1185">Reference proteome</keyword>
<evidence type="ECO:0000313" key="3">
    <source>
        <dbReference type="Proteomes" id="UP000283644"/>
    </source>
</evidence>
<dbReference type="AlphaFoldDB" id="A0A417Y6Y4"/>
<evidence type="ECO:0000313" key="2">
    <source>
        <dbReference type="EMBL" id="RHW28355.1"/>
    </source>
</evidence>
<feature type="region of interest" description="Disordered" evidence="1">
    <location>
        <begin position="162"/>
        <end position="197"/>
    </location>
</feature>
<organism evidence="2 3">
    <name type="scientific">Nocardioides immobilis</name>
    <dbReference type="NCBI Taxonomy" id="2049295"/>
    <lineage>
        <taxon>Bacteria</taxon>
        <taxon>Bacillati</taxon>
        <taxon>Actinomycetota</taxon>
        <taxon>Actinomycetes</taxon>
        <taxon>Propionibacteriales</taxon>
        <taxon>Nocardioidaceae</taxon>
        <taxon>Nocardioides</taxon>
    </lineage>
</organism>
<name>A0A417Y6Y4_9ACTN</name>
<dbReference type="RefSeq" id="WP_118923299.1">
    <property type="nucleotide sequence ID" value="NZ_QXGH01000010.1"/>
</dbReference>
<dbReference type="Proteomes" id="UP000283644">
    <property type="component" value="Unassembled WGS sequence"/>
</dbReference>
<comment type="caution">
    <text evidence="2">The sequence shown here is derived from an EMBL/GenBank/DDBJ whole genome shotgun (WGS) entry which is preliminary data.</text>
</comment>
<sequence>MGLARRWRDLMPQGTRLDPALGAAAGQLRATCRELTHDNDQLADAATIAQRVDLAEALPVLARYVDAAAELAEATKPALRDPDLLAPSRAVARRLAQDIEDGLLPDNSDALRSDLIAIAARSNRPGPVPVQLLDALEEAASNASRSSVAAANAIAAGTQALRPATGVPGDEDAMGNEPRQALMIMTPSPDLSRTPRR</sequence>
<reference evidence="2 3" key="1">
    <citation type="submission" date="2018-09" db="EMBL/GenBank/DDBJ databases">
        <title>Genome sequencing of Nocardioides immobilis CCTCC AB 2017083 for comparison to Nocardioides silvaticus.</title>
        <authorList>
            <person name="Li C."/>
            <person name="Wang G."/>
        </authorList>
    </citation>
    <scope>NUCLEOTIDE SEQUENCE [LARGE SCALE GENOMIC DNA]</scope>
    <source>
        <strain evidence="2 3">CCTCC AB 2017083</strain>
    </source>
</reference>
<evidence type="ECO:0000256" key="1">
    <source>
        <dbReference type="SAM" id="MobiDB-lite"/>
    </source>
</evidence>
<accession>A0A417Y6Y4</accession>
<protein>
    <submittedName>
        <fullName evidence="2">Uncharacterized protein</fullName>
    </submittedName>
</protein>
<gene>
    <name evidence="2" type="ORF">D0Z08_05140</name>
</gene>